<accession>A0A1S7U588</accession>
<dbReference type="AlphaFoldDB" id="A0A1S7U588"/>
<protein>
    <submittedName>
        <fullName evidence="1">Uncharacterized protein</fullName>
    </submittedName>
</protein>
<comment type="caution">
    <text evidence="1">The sequence shown here is derived from an EMBL/GenBank/DDBJ whole genome shotgun (WGS) entry which is preliminary data.</text>
</comment>
<evidence type="ECO:0000313" key="2">
    <source>
        <dbReference type="Proteomes" id="UP000192140"/>
    </source>
</evidence>
<dbReference type="Proteomes" id="UP000192140">
    <property type="component" value="Unassembled WGS sequence"/>
</dbReference>
<organism evidence="1 2">
    <name type="scientific">Agrobacterium deltaense NCPPB 1641</name>
    <dbReference type="NCBI Taxonomy" id="1183425"/>
    <lineage>
        <taxon>Bacteria</taxon>
        <taxon>Pseudomonadati</taxon>
        <taxon>Pseudomonadota</taxon>
        <taxon>Alphaproteobacteria</taxon>
        <taxon>Hyphomicrobiales</taxon>
        <taxon>Rhizobiaceae</taxon>
        <taxon>Rhizobium/Agrobacterium group</taxon>
        <taxon>Agrobacterium</taxon>
    </lineage>
</organism>
<gene>
    <name evidence="1" type="ORF">AGR7A_Lc50013</name>
</gene>
<keyword evidence="2" id="KW-1185">Reference proteome</keyword>
<sequence length="35" mass="3940">MYNAISKAELEELSRLQVVFTIKTLNSVEKNSGLL</sequence>
<name>A0A1S7U588_9HYPH</name>
<dbReference type="EMBL" id="FCNP01000043">
    <property type="protein sequence ID" value="CVI62064.1"/>
    <property type="molecule type" value="Genomic_DNA"/>
</dbReference>
<proteinExistence type="predicted"/>
<reference evidence="1" key="1">
    <citation type="submission" date="2016-01" db="EMBL/GenBank/DDBJ databases">
        <authorList>
            <person name="Regsiter A."/>
            <person name="william w."/>
        </authorList>
    </citation>
    <scope>NUCLEOTIDE SEQUENCE</scope>
    <source>
        <strain evidence="1">NCPPB 1641</strain>
    </source>
</reference>
<evidence type="ECO:0000313" key="1">
    <source>
        <dbReference type="EMBL" id="CVI62064.1"/>
    </source>
</evidence>